<accession>A0A6L3ZHS2</accession>
<dbReference type="AlphaFoldDB" id="A0A6L3ZHS2"/>
<comment type="caution">
    <text evidence="1">The sequence shown here is derived from an EMBL/GenBank/DDBJ whole genome shotgun (WGS) entry which is preliminary data.</text>
</comment>
<dbReference type="Proteomes" id="UP000484164">
    <property type="component" value="Unassembled WGS sequence"/>
</dbReference>
<organism evidence="1 2">
    <name type="scientific">Phaeocystidibacter marisrubri</name>
    <dbReference type="NCBI Taxonomy" id="1577780"/>
    <lineage>
        <taxon>Bacteria</taxon>
        <taxon>Pseudomonadati</taxon>
        <taxon>Bacteroidota</taxon>
        <taxon>Flavobacteriia</taxon>
        <taxon>Flavobacteriales</taxon>
        <taxon>Phaeocystidibacteraceae</taxon>
        <taxon>Phaeocystidibacter</taxon>
    </lineage>
</organism>
<dbReference type="RefSeq" id="WP_151692160.1">
    <property type="nucleotide sequence ID" value="NZ_BMGX01000002.1"/>
</dbReference>
<gene>
    <name evidence="1" type="ORF">F8C82_03850</name>
</gene>
<proteinExistence type="predicted"/>
<reference evidence="1 2" key="1">
    <citation type="submission" date="2019-10" db="EMBL/GenBank/DDBJ databases">
        <title>Genome sequence of Phaeocystidibacter marisrubri JCM30614 (type strain).</title>
        <authorList>
            <person name="Bowman J.P."/>
        </authorList>
    </citation>
    <scope>NUCLEOTIDE SEQUENCE [LARGE SCALE GENOMIC DNA]</scope>
    <source>
        <strain evidence="1 2">JCM 30614</strain>
    </source>
</reference>
<dbReference type="EMBL" id="WBVQ01000001">
    <property type="protein sequence ID" value="KAB2817542.1"/>
    <property type="molecule type" value="Genomic_DNA"/>
</dbReference>
<protein>
    <submittedName>
        <fullName evidence="1">Uncharacterized protein</fullName>
    </submittedName>
</protein>
<name>A0A6L3ZHS2_9FLAO</name>
<evidence type="ECO:0000313" key="2">
    <source>
        <dbReference type="Proteomes" id="UP000484164"/>
    </source>
</evidence>
<sequence length="279" mass="32022">MKKSTLTMLGFFTAYCAVGQIDENRTRSYVDHPVLYIMPYGGYMMSFANSTDPLWQNNQLGEPFNAPDWDPYTDGYELNEQPTVQNVESSPVFGVEVGLRFDRLDQDETSTYLSVGFEYQRRSYTGYQQYDNGSVVGENYLRGTECKTTVRLNLNQTMDAIGFHMGLWYRFSDLGDRTVHFRSYKDGNLEYQERVYPYTVTSTSPAYSYSVNDEWFTSRSGVGFSLGVLFQPVEYARVFTRYEYSHIPTTMFSGGWFEFGRNGLDTHTLTIGVGVPIVL</sequence>
<keyword evidence="2" id="KW-1185">Reference proteome</keyword>
<evidence type="ECO:0000313" key="1">
    <source>
        <dbReference type="EMBL" id="KAB2817542.1"/>
    </source>
</evidence>